<evidence type="ECO:0000256" key="1">
    <source>
        <dbReference type="ARBA" id="ARBA00000085"/>
    </source>
</evidence>
<dbReference type="PROSITE" id="PS50110">
    <property type="entry name" value="RESPONSE_REGULATORY"/>
    <property type="match status" value="1"/>
</dbReference>
<evidence type="ECO:0000259" key="9">
    <source>
        <dbReference type="PROSITE" id="PS50110"/>
    </source>
</evidence>
<dbReference type="PANTHER" id="PTHR43047:SF72">
    <property type="entry name" value="OSMOSENSING HISTIDINE PROTEIN KINASE SLN1"/>
    <property type="match status" value="1"/>
</dbReference>
<dbReference type="InterPro" id="IPR004358">
    <property type="entry name" value="Sig_transdc_His_kin-like_C"/>
</dbReference>
<comment type="caution">
    <text evidence="10">The sequence shown here is derived from an EMBL/GenBank/DDBJ whole genome shotgun (WGS) entry which is preliminary data.</text>
</comment>
<organism evidence="10 11">
    <name type="scientific">Belliella aquatica</name>
    <dbReference type="NCBI Taxonomy" id="1323734"/>
    <lineage>
        <taxon>Bacteria</taxon>
        <taxon>Pseudomonadati</taxon>
        <taxon>Bacteroidota</taxon>
        <taxon>Cytophagia</taxon>
        <taxon>Cytophagales</taxon>
        <taxon>Cyclobacteriaceae</taxon>
        <taxon>Belliella</taxon>
    </lineage>
</organism>
<dbReference type="Pfam" id="PF00512">
    <property type="entry name" value="HisKA"/>
    <property type="match status" value="1"/>
</dbReference>
<gene>
    <name evidence="10" type="ORF">GCM10010993_18780</name>
</gene>
<dbReference type="InterPro" id="IPR011006">
    <property type="entry name" value="CheY-like_superfamily"/>
</dbReference>
<dbReference type="Proteomes" id="UP000635885">
    <property type="component" value="Unassembled WGS sequence"/>
</dbReference>
<comment type="catalytic activity">
    <reaction evidence="1">
        <text>ATP + protein L-histidine = ADP + protein N-phospho-L-histidine.</text>
        <dbReference type="EC" id="2.7.13.3"/>
    </reaction>
</comment>
<dbReference type="InterPro" id="IPR005467">
    <property type="entry name" value="His_kinase_dom"/>
</dbReference>
<keyword evidence="7" id="KW-0812">Transmembrane</keyword>
<keyword evidence="5" id="KW-0418">Kinase</keyword>
<dbReference type="Gene3D" id="3.40.50.2300">
    <property type="match status" value="1"/>
</dbReference>
<dbReference type="PROSITE" id="PS50109">
    <property type="entry name" value="HIS_KIN"/>
    <property type="match status" value="1"/>
</dbReference>
<dbReference type="InterPro" id="IPR003594">
    <property type="entry name" value="HATPase_dom"/>
</dbReference>
<dbReference type="SUPFAM" id="SSF47384">
    <property type="entry name" value="Homodimeric domain of signal transducing histidine kinase"/>
    <property type="match status" value="1"/>
</dbReference>
<dbReference type="InterPro" id="IPR001789">
    <property type="entry name" value="Sig_transdc_resp-reg_receiver"/>
</dbReference>
<dbReference type="Gene3D" id="1.20.120.160">
    <property type="entry name" value="HPT domain"/>
    <property type="match status" value="1"/>
</dbReference>
<dbReference type="InterPro" id="IPR036890">
    <property type="entry name" value="HATPase_C_sf"/>
</dbReference>
<keyword evidence="11" id="KW-1185">Reference proteome</keyword>
<dbReference type="Pfam" id="PF02518">
    <property type="entry name" value="HATPase_c"/>
    <property type="match status" value="1"/>
</dbReference>
<dbReference type="SUPFAM" id="SSF47226">
    <property type="entry name" value="Histidine-containing phosphotransfer domain, HPT domain"/>
    <property type="match status" value="1"/>
</dbReference>
<evidence type="ECO:0000313" key="11">
    <source>
        <dbReference type="Proteomes" id="UP000635885"/>
    </source>
</evidence>
<dbReference type="SUPFAM" id="SSF52172">
    <property type="entry name" value="CheY-like"/>
    <property type="match status" value="1"/>
</dbReference>
<evidence type="ECO:0000256" key="2">
    <source>
        <dbReference type="ARBA" id="ARBA00012438"/>
    </source>
</evidence>
<dbReference type="InterPro" id="IPR003661">
    <property type="entry name" value="HisK_dim/P_dom"/>
</dbReference>
<sequence>MGFVLTIFLVFSVSIVTYISIKNLLETVENLSEPNEKLRQLNGLMADVYLLDMSKANRTSDKDSILNETYERIGNRLNWLNEVADSEAEIESFQKIGLNVQELMISYAGLEEVRYRLTNRNFSQDALKSIEIKLQRQEELSKMDFFDNLKPRDLYGNLDSLKQVRLEKAQQEEEKNYSLFFEEIEELNQSKAISILPKKKSDSVLIGLKGVVTELFKDERQLRENFVNLEASLQAKNTEVFSEIQSLISNIQLSLLIDSKSQNESAYKLTYTVSFILGGLVFLGVIGSLGFIYSILKEVKKASVYNAKLREAKNYSEYLAKAKQDFLANMSHEIRNPLHAIQGFQRQLEKSNLDPNQDESVKMIGFASKTLMGVVNDILDFSKLEAGKIELENKPFDAFNLFLSIKKFFSSKGEEKNLDFVWNIDLPKDKWLIGDELRINQILNNILSNAIKFTNEGKILVALSLENESLEIVVEDTGIGMEEAQLSNVYNEFNQADSSITRRFGGTGLGLSIVKKLVDLQSGQISIESKFRKGTRIKINIPVGIADTDEAVNSEEVAKTYGLDNLKILVVDDDIIGLKLIRLILENRGAKVLTYCGGVDFRDQYSGEKFDLAFIDIQMPEVSGVQVLDLLNDKFKITDSKILAMTANVFAVDQGKLINAGFEGILLKPFDENEIINLVGEALQLKKSLLEKQVEVFKFNAPESIDLSDLKRFCMGDVDLLQEVLADYLEHTESDIEKLKHACNNLDYLQIREITHQLSSRLGQIKSSTALLANDIEIAIKNEDLDDIINQVKLLTPRIEGVLRLLSNQLELKN</sequence>
<accession>A0ABQ1MGG4</accession>
<dbReference type="CDD" id="cd17546">
    <property type="entry name" value="REC_hyHK_CKI1_RcsC-like"/>
    <property type="match status" value="1"/>
</dbReference>
<dbReference type="CDD" id="cd00082">
    <property type="entry name" value="HisKA"/>
    <property type="match status" value="1"/>
</dbReference>
<evidence type="ECO:0000256" key="3">
    <source>
        <dbReference type="ARBA" id="ARBA00022553"/>
    </source>
</evidence>
<feature type="domain" description="Response regulatory" evidence="9">
    <location>
        <begin position="567"/>
        <end position="683"/>
    </location>
</feature>
<feature type="transmembrane region" description="Helical" evidence="7">
    <location>
        <begin position="6"/>
        <end position="25"/>
    </location>
</feature>
<feature type="transmembrane region" description="Helical" evidence="7">
    <location>
        <begin position="269"/>
        <end position="296"/>
    </location>
</feature>
<evidence type="ECO:0000313" key="10">
    <source>
        <dbReference type="EMBL" id="GGC40347.1"/>
    </source>
</evidence>
<dbReference type="Gene3D" id="3.30.565.10">
    <property type="entry name" value="Histidine kinase-like ATPase, C-terminal domain"/>
    <property type="match status" value="1"/>
</dbReference>
<keyword evidence="7" id="KW-1133">Transmembrane helix</keyword>
<proteinExistence type="predicted"/>
<dbReference type="CDD" id="cd16922">
    <property type="entry name" value="HATPase_EvgS-ArcB-TorS-like"/>
    <property type="match status" value="1"/>
</dbReference>
<feature type="domain" description="Histidine kinase" evidence="8">
    <location>
        <begin position="329"/>
        <end position="545"/>
    </location>
</feature>
<dbReference type="InterPro" id="IPR036097">
    <property type="entry name" value="HisK_dim/P_sf"/>
</dbReference>
<dbReference type="EMBL" id="BMFD01000005">
    <property type="protein sequence ID" value="GGC40347.1"/>
    <property type="molecule type" value="Genomic_DNA"/>
</dbReference>
<keyword evidence="7" id="KW-0472">Membrane</keyword>
<dbReference type="EC" id="2.7.13.3" evidence="2"/>
<protein>
    <recommendedName>
        <fullName evidence="2">histidine kinase</fullName>
        <ecNumber evidence="2">2.7.13.3</ecNumber>
    </recommendedName>
</protein>
<dbReference type="Pfam" id="PF00072">
    <property type="entry name" value="Response_reg"/>
    <property type="match status" value="1"/>
</dbReference>
<dbReference type="InterPro" id="IPR036641">
    <property type="entry name" value="HPT_dom_sf"/>
</dbReference>
<keyword evidence="4" id="KW-0808">Transferase</keyword>
<feature type="modified residue" description="4-aspartylphosphate" evidence="6">
    <location>
        <position position="616"/>
    </location>
</feature>
<reference evidence="11" key="1">
    <citation type="journal article" date="2019" name="Int. J. Syst. Evol. Microbiol.">
        <title>The Global Catalogue of Microorganisms (GCM) 10K type strain sequencing project: providing services to taxonomists for standard genome sequencing and annotation.</title>
        <authorList>
            <consortium name="The Broad Institute Genomics Platform"/>
            <consortium name="The Broad Institute Genome Sequencing Center for Infectious Disease"/>
            <person name="Wu L."/>
            <person name="Ma J."/>
        </authorList>
    </citation>
    <scope>NUCLEOTIDE SEQUENCE [LARGE SCALE GENOMIC DNA]</scope>
    <source>
        <strain evidence="11">CGMCC 1.12479</strain>
    </source>
</reference>
<dbReference type="PANTHER" id="PTHR43047">
    <property type="entry name" value="TWO-COMPONENT HISTIDINE PROTEIN KINASE"/>
    <property type="match status" value="1"/>
</dbReference>
<evidence type="ECO:0000256" key="4">
    <source>
        <dbReference type="ARBA" id="ARBA00022679"/>
    </source>
</evidence>
<dbReference type="SMART" id="SM00448">
    <property type="entry name" value="REC"/>
    <property type="match status" value="1"/>
</dbReference>
<evidence type="ECO:0000256" key="7">
    <source>
        <dbReference type="SAM" id="Phobius"/>
    </source>
</evidence>
<dbReference type="SMART" id="SM00387">
    <property type="entry name" value="HATPase_c"/>
    <property type="match status" value="1"/>
</dbReference>
<name>A0ABQ1MGG4_9BACT</name>
<evidence type="ECO:0000259" key="8">
    <source>
        <dbReference type="PROSITE" id="PS50109"/>
    </source>
</evidence>
<dbReference type="SMART" id="SM00388">
    <property type="entry name" value="HisKA"/>
    <property type="match status" value="1"/>
</dbReference>
<keyword evidence="3 6" id="KW-0597">Phosphoprotein</keyword>
<dbReference type="PRINTS" id="PR00344">
    <property type="entry name" value="BCTRLSENSOR"/>
</dbReference>
<dbReference type="SUPFAM" id="SSF55874">
    <property type="entry name" value="ATPase domain of HSP90 chaperone/DNA topoisomerase II/histidine kinase"/>
    <property type="match status" value="1"/>
</dbReference>
<dbReference type="Gene3D" id="1.10.287.130">
    <property type="match status" value="1"/>
</dbReference>
<evidence type="ECO:0000256" key="6">
    <source>
        <dbReference type="PROSITE-ProRule" id="PRU00169"/>
    </source>
</evidence>
<evidence type="ECO:0000256" key="5">
    <source>
        <dbReference type="ARBA" id="ARBA00022777"/>
    </source>
</evidence>